<keyword evidence="5" id="KW-1003">Cell membrane</keyword>
<evidence type="ECO:0000256" key="13">
    <source>
        <dbReference type="ARBA" id="ARBA00023303"/>
    </source>
</evidence>
<dbReference type="AlphaFoldDB" id="A0A5B7E5J9"/>
<evidence type="ECO:0000256" key="11">
    <source>
        <dbReference type="ARBA" id="ARBA00023180"/>
    </source>
</evidence>
<evidence type="ECO:0000256" key="14">
    <source>
        <dbReference type="SAM" id="Phobius"/>
    </source>
</evidence>
<keyword evidence="10 17" id="KW-0675">Receptor</keyword>
<keyword evidence="7 14" id="KW-1133">Transmembrane helix</keyword>
<comment type="similarity">
    <text evidence="3">Belongs to the glutamate-gated ion channel (TC 1.A.10.1) family.</text>
</comment>
<evidence type="ECO:0000259" key="15">
    <source>
        <dbReference type="Pfam" id="PF00060"/>
    </source>
</evidence>
<accession>A0A5B7E5J9</accession>
<proteinExistence type="inferred from homology"/>
<evidence type="ECO:0000256" key="4">
    <source>
        <dbReference type="ARBA" id="ARBA00022448"/>
    </source>
</evidence>
<keyword evidence="11" id="KW-0325">Glycoprotein</keyword>
<evidence type="ECO:0000256" key="2">
    <source>
        <dbReference type="ARBA" id="ARBA00004651"/>
    </source>
</evidence>
<organism evidence="17 18">
    <name type="scientific">Portunus trituberculatus</name>
    <name type="common">Swimming crab</name>
    <name type="synonym">Neptunus trituberculatus</name>
    <dbReference type="NCBI Taxonomy" id="210409"/>
    <lineage>
        <taxon>Eukaryota</taxon>
        <taxon>Metazoa</taxon>
        <taxon>Ecdysozoa</taxon>
        <taxon>Arthropoda</taxon>
        <taxon>Crustacea</taxon>
        <taxon>Multicrustacea</taxon>
        <taxon>Malacostraca</taxon>
        <taxon>Eumalacostraca</taxon>
        <taxon>Eucarida</taxon>
        <taxon>Decapoda</taxon>
        <taxon>Pleocyemata</taxon>
        <taxon>Brachyura</taxon>
        <taxon>Eubrachyura</taxon>
        <taxon>Portunoidea</taxon>
        <taxon>Portunidae</taxon>
        <taxon>Portuninae</taxon>
        <taxon>Portunus</taxon>
    </lineage>
</organism>
<keyword evidence="6 14" id="KW-0812">Transmembrane</keyword>
<dbReference type="InterPro" id="IPR019594">
    <property type="entry name" value="Glu/Gly-bd"/>
</dbReference>
<sequence length="586" mass="66312">MLTCSNTASRTLAGSRATPAWRRAQLWRAERLCLTRPRQESGIKGSWCCFANEPGIMYGAFSYFGSVAAREAEHVPETPLVSRCPSKPTEEWERITIIALWIEGESSSSIARRIGVSPSTVNRWIRRVGMFMMMPYSAPDTRPFRVASWDSRKGLVLLSPLPLFPEKYKKLVVTQTLMSFTFFKIIDQENTRRAAVVQWNHACFGVRNVSKRTGSNPVHGLSVALVCSQLFCLTLLSLDLHRFSHGPELLLAIQVIPHHTMRWEADSSVPEGRQLVVKGALDNIARYFSRALNFTYTLASGRSFGTKLPNGSWSGMMGLVAREEVDLGAAPIAISQTRAEAVDFTMPLWTGRVRIVSGRGELETDPWGFLLPLTPLVWSATLISLAVVCAALLLPSSFLPGRVMSRADFRSVRVLLQQDVDWPAQWWWWERLVLGLWMLTTLVLIKSYSGNLMSLLAVKYLPQPFQSLQDVIDHRSVSIIWQKSSLFEQYIRTAKSGVFHEMARLEKEGRMVFHKQPQFPWSLDTFVRRGRHVLADADITITNLIARDYSATGRCDFYLSRDGFFPYSSSLISHKTDPLIQSIDKW</sequence>
<evidence type="ECO:0000256" key="6">
    <source>
        <dbReference type="ARBA" id="ARBA00022692"/>
    </source>
</evidence>
<dbReference type="Gene3D" id="1.10.10.10">
    <property type="entry name" value="Winged helix-like DNA-binding domain superfamily/Winged helix DNA-binding domain"/>
    <property type="match status" value="1"/>
</dbReference>
<name>A0A5B7E5J9_PORTR</name>
<protein>
    <submittedName>
        <fullName evidence="17">Glutamate receptor 2</fullName>
    </submittedName>
</protein>
<reference evidence="17 18" key="1">
    <citation type="submission" date="2019-05" db="EMBL/GenBank/DDBJ databases">
        <title>Another draft genome of Portunus trituberculatus and its Hox gene families provides insights of decapod evolution.</title>
        <authorList>
            <person name="Jeong J.-H."/>
            <person name="Song I."/>
            <person name="Kim S."/>
            <person name="Choi T."/>
            <person name="Kim D."/>
            <person name="Ryu S."/>
            <person name="Kim W."/>
        </authorList>
    </citation>
    <scope>NUCLEOTIDE SEQUENCE [LARGE SCALE GENOMIC DNA]</scope>
    <source>
        <tissue evidence="17">Muscle</tissue>
    </source>
</reference>
<evidence type="ECO:0000256" key="9">
    <source>
        <dbReference type="ARBA" id="ARBA00023136"/>
    </source>
</evidence>
<evidence type="ECO:0000313" key="18">
    <source>
        <dbReference type="Proteomes" id="UP000324222"/>
    </source>
</evidence>
<evidence type="ECO:0000313" key="17">
    <source>
        <dbReference type="EMBL" id="MPC29058.1"/>
    </source>
</evidence>
<dbReference type="EMBL" id="VSRR010002008">
    <property type="protein sequence ID" value="MPC29058.1"/>
    <property type="molecule type" value="Genomic_DNA"/>
</dbReference>
<evidence type="ECO:0000259" key="16">
    <source>
        <dbReference type="Pfam" id="PF10613"/>
    </source>
</evidence>
<keyword evidence="9 14" id="KW-0472">Membrane</keyword>
<keyword evidence="4" id="KW-0813">Transport</keyword>
<keyword evidence="12" id="KW-1071">Ligand-gated ion channel</keyword>
<dbReference type="GO" id="GO:0005886">
    <property type="term" value="C:plasma membrane"/>
    <property type="evidence" value="ECO:0007669"/>
    <property type="project" value="UniProtKB-SubCell"/>
</dbReference>
<evidence type="ECO:0000256" key="8">
    <source>
        <dbReference type="ARBA" id="ARBA00023065"/>
    </source>
</evidence>
<dbReference type="Pfam" id="PF13384">
    <property type="entry name" value="HTH_23"/>
    <property type="match status" value="1"/>
</dbReference>
<dbReference type="GO" id="GO:0015276">
    <property type="term" value="F:ligand-gated monoatomic ion channel activity"/>
    <property type="evidence" value="ECO:0007669"/>
    <property type="project" value="InterPro"/>
</dbReference>
<dbReference type="SUPFAM" id="SSF53850">
    <property type="entry name" value="Periplasmic binding protein-like II"/>
    <property type="match status" value="1"/>
</dbReference>
<evidence type="ECO:0000256" key="3">
    <source>
        <dbReference type="ARBA" id="ARBA00008685"/>
    </source>
</evidence>
<dbReference type="GO" id="GO:0005634">
    <property type="term" value="C:nucleus"/>
    <property type="evidence" value="ECO:0007669"/>
    <property type="project" value="UniProtKB-SubCell"/>
</dbReference>
<dbReference type="InterPro" id="IPR001320">
    <property type="entry name" value="Iontro_rcpt_C"/>
</dbReference>
<evidence type="ECO:0000256" key="7">
    <source>
        <dbReference type="ARBA" id="ARBA00022989"/>
    </source>
</evidence>
<feature type="domain" description="Ionotropic glutamate receptor L-glutamate and glycine-binding" evidence="16">
    <location>
        <begin position="277"/>
        <end position="355"/>
    </location>
</feature>
<dbReference type="InterPro" id="IPR009057">
    <property type="entry name" value="Homeodomain-like_sf"/>
</dbReference>
<dbReference type="Pfam" id="PF00060">
    <property type="entry name" value="Lig_chan"/>
    <property type="match status" value="1"/>
</dbReference>
<evidence type="ECO:0000256" key="5">
    <source>
        <dbReference type="ARBA" id="ARBA00022475"/>
    </source>
</evidence>
<dbReference type="Proteomes" id="UP000324222">
    <property type="component" value="Unassembled WGS sequence"/>
</dbReference>
<dbReference type="Gene3D" id="3.40.190.10">
    <property type="entry name" value="Periplasmic binding protein-like II"/>
    <property type="match status" value="1"/>
</dbReference>
<dbReference type="InterPro" id="IPR052192">
    <property type="entry name" value="Insect_Ionotropic_Sensory_Rcpt"/>
</dbReference>
<evidence type="ECO:0000256" key="12">
    <source>
        <dbReference type="ARBA" id="ARBA00023286"/>
    </source>
</evidence>
<comment type="caution">
    <text evidence="17">The sequence shown here is derived from an EMBL/GenBank/DDBJ whole genome shotgun (WGS) entry which is preliminary data.</text>
</comment>
<dbReference type="InterPro" id="IPR036388">
    <property type="entry name" value="WH-like_DNA-bd_sf"/>
</dbReference>
<dbReference type="Gene3D" id="1.10.287.70">
    <property type="match status" value="1"/>
</dbReference>
<dbReference type="GO" id="GO:0050906">
    <property type="term" value="P:detection of stimulus involved in sensory perception"/>
    <property type="evidence" value="ECO:0007669"/>
    <property type="project" value="UniProtKB-ARBA"/>
</dbReference>
<dbReference type="Pfam" id="PF10613">
    <property type="entry name" value="Lig_chan-Glu_bd"/>
    <property type="match status" value="1"/>
</dbReference>
<keyword evidence="8" id="KW-0406">Ion transport</keyword>
<keyword evidence="13" id="KW-0407">Ion channel</keyword>
<feature type="domain" description="Ionotropic glutamate receptor C-terminal" evidence="15">
    <location>
        <begin position="428"/>
        <end position="475"/>
    </location>
</feature>
<evidence type="ECO:0000256" key="10">
    <source>
        <dbReference type="ARBA" id="ARBA00023170"/>
    </source>
</evidence>
<dbReference type="PANTHER" id="PTHR42643:SF42">
    <property type="entry name" value="IONOTROPIC GLUTAMATE RECEPTOR L-GLUTAMATE AND GLYCINE-BINDING DOMAIN-CONTAINING PROTEIN"/>
    <property type="match status" value="1"/>
</dbReference>
<dbReference type="SUPFAM" id="SSF46689">
    <property type="entry name" value="Homeodomain-like"/>
    <property type="match status" value="1"/>
</dbReference>
<dbReference type="PANTHER" id="PTHR42643">
    <property type="entry name" value="IONOTROPIC RECEPTOR 20A-RELATED"/>
    <property type="match status" value="1"/>
</dbReference>
<dbReference type="OrthoDB" id="6375798at2759"/>
<feature type="transmembrane region" description="Helical" evidence="14">
    <location>
        <begin position="369"/>
        <end position="394"/>
    </location>
</feature>
<evidence type="ECO:0000256" key="1">
    <source>
        <dbReference type="ARBA" id="ARBA00004123"/>
    </source>
</evidence>
<gene>
    <name evidence="17" type="primary">glr-2_1</name>
    <name evidence="17" type="ORF">E2C01_022277</name>
</gene>
<keyword evidence="18" id="KW-1185">Reference proteome</keyword>
<comment type="subcellular location">
    <subcellularLocation>
        <location evidence="2">Cell membrane</location>
        <topology evidence="2">Multi-pass membrane protein</topology>
    </subcellularLocation>
    <subcellularLocation>
        <location evidence="1">Nucleus</location>
    </subcellularLocation>
</comment>